<dbReference type="PROSITE" id="PS01081">
    <property type="entry name" value="HTH_TETR_1"/>
    <property type="match status" value="1"/>
</dbReference>
<feature type="DNA-binding region" description="H-T-H motif" evidence="2">
    <location>
        <begin position="250"/>
        <end position="269"/>
    </location>
</feature>
<reference evidence="4" key="1">
    <citation type="submission" date="2020-12" db="EMBL/GenBank/DDBJ databases">
        <title>Antrihabitans popcorni sp. nov. and Antrihabitans auranticaus sp. nov., isolated from a larva cave.</title>
        <authorList>
            <person name="Lee S.D."/>
            <person name="Kim I.S."/>
        </authorList>
    </citation>
    <scope>NUCLEOTIDE SEQUENCE</scope>
    <source>
        <strain evidence="4">YC3-6</strain>
    </source>
</reference>
<dbReference type="PRINTS" id="PR00455">
    <property type="entry name" value="HTHTETR"/>
</dbReference>
<dbReference type="Proteomes" id="UP000655868">
    <property type="component" value="Unassembled WGS sequence"/>
</dbReference>
<dbReference type="PROSITE" id="PS50977">
    <property type="entry name" value="HTH_TETR_2"/>
    <property type="match status" value="2"/>
</dbReference>
<dbReference type="InterPro" id="IPR050109">
    <property type="entry name" value="HTH-type_TetR-like_transc_reg"/>
</dbReference>
<feature type="DNA-binding region" description="H-T-H motif" evidence="2">
    <location>
        <begin position="41"/>
        <end position="60"/>
    </location>
</feature>
<dbReference type="Gene3D" id="1.10.10.60">
    <property type="entry name" value="Homeodomain-like"/>
    <property type="match status" value="2"/>
</dbReference>
<name>A0A934U642_9NOCA</name>
<evidence type="ECO:0000313" key="5">
    <source>
        <dbReference type="Proteomes" id="UP000655868"/>
    </source>
</evidence>
<dbReference type="GO" id="GO:0003700">
    <property type="term" value="F:DNA-binding transcription factor activity"/>
    <property type="evidence" value="ECO:0007669"/>
    <property type="project" value="TreeGrafter"/>
</dbReference>
<feature type="domain" description="HTH tetR-type" evidence="3">
    <location>
        <begin position="227"/>
        <end position="287"/>
    </location>
</feature>
<comment type="caution">
    <text evidence="4">The sequence shown here is derived from an EMBL/GenBank/DDBJ whole genome shotgun (WGS) entry which is preliminary data.</text>
</comment>
<protein>
    <submittedName>
        <fullName evidence="4">TetR/AcrR family transcriptional regulator</fullName>
    </submittedName>
</protein>
<evidence type="ECO:0000256" key="1">
    <source>
        <dbReference type="ARBA" id="ARBA00023125"/>
    </source>
</evidence>
<dbReference type="InterPro" id="IPR009057">
    <property type="entry name" value="Homeodomain-like_sf"/>
</dbReference>
<dbReference type="GO" id="GO:0000976">
    <property type="term" value="F:transcription cis-regulatory region binding"/>
    <property type="evidence" value="ECO:0007669"/>
    <property type="project" value="TreeGrafter"/>
</dbReference>
<evidence type="ECO:0000313" key="4">
    <source>
        <dbReference type="EMBL" id="MBJ8342179.1"/>
    </source>
</evidence>
<dbReference type="EMBL" id="JAEMNV010000010">
    <property type="protein sequence ID" value="MBJ8342179.1"/>
    <property type="molecule type" value="Genomic_DNA"/>
</dbReference>
<organism evidence="4 5">
    <name type="scientific">Antrihabitans stalagmiti</name>
    <dbReference type="NCBI Taxonomy" id="2799499"/>
    <lineage>
        <taxon>Bacteria</taxon>
        <taxon>Bacillati</taxon>
        <taxon>Actinomycetota</taxon>
        <taxon>Actinomycetes</taxon>
        <taxon>Mycobacteriales</taxon>
        <taxon>Nocardiaceae</taxon>
        <taxon>Antrihabitans</taxon>
    </lineage>
</organism>
<proteinExistence type="predicted"/>
<sequence>MSTGPQPSTAATRRTRPRDRKLSILRAAETAFAKNGYHRTSMADIARSLDITSTALYRHFKNKEDLLAQTLIGGLDTTLERLQRARRTDENGVAILDELVAMSLEFRGLPRLWQREVRNLSPDVRRGVLMRVLRLNVQLRHAVAMRRPDLAAEDVELLAWCVLSIAVSPSHHNVQLPTEQFATQLGAMIDAVVESDAVFGGDARRPYPRTSALTDNTDTTDDALERAIRPERLLVAAARLFNTRGYAAVGIEDIGAAAGIAGPSIYHHFESKADLLTEIVERSEQWIVLYTSRALMVGTTTEQSLSLILKSYTQFALEQPDMIGTAVTEVIHLPETHGARFRKAHRDGVVRWARLLQVARPELELDAARVQIQAMTTIVNDAVRNDRIRTRPDLVDAIGAIGERVMFATAAPEHLAGPNIAGQSALSP</sequence>
<evidence type="ECO:0000256" key="2">
    <source>
        <dbReference type="PROSITE-ProRule" id="PRU00335"/>
    </source>
</evidence>
<dbReference type="PANTHER" id="PTHR30055">
    <property type="entry name" value="HTH-TYPE TRANSCRIPTIONAL REGULATOR RUTR"/>
    <property type="match status" value="1"/>
</dbReference>
<dbReference type="InterPro" id="IPR001647">
    <property type="entry name" value="HTH_TetR"/>
</dbReference>
<dbReference type="Pfam" id="PF00440">
    <property type="entry name" value="TetR_N"/>
    <property type="match status" value="2"/>
</dbReference>
<accession>A0A934U642</accession>
<dbReference type="Gene3D" id="1.10.357.10">
    <property type="entry name" value="Tetracycline Repressor, domain 2"/>
    <property type="match status" value="2"/>
</dbReference>
<feature type="domain" description="HTH tetR-type" evidence="3">
    <location>
        <begin position="18"/>
        <end position="78"/>
    </location>
</feature>
<gene>
    <name evidence="4" type="ORF">JGU71_25135</name>
</gene>
<evidence type="ECO:0000259" key="3">
    <source>
        <dbReference type="PROSITE" id="PS50977"/>
    </source>
</evidence>
<dbReference type="RefSeq" id="WP_199707536.1">
    <property type="nucleotide sequence ID" value="NZ_JAEMNV010000010.1"/>
</dbReference>
<dbReference type="SUPFAM" id="SSF46689">
    <property type="entry name" value="Homeodomain-like"/>
    <property type="match status" value="2"/>
</dbReference>
<keyword evidence="1 2" id="KW-0238">DNA-binding</keyword>
<keyword evidence="5" id="KW-1185">Reference proteome</keyword>
<dbReference type="PANTHER" id="PTHR30055:SF237">
    <property type="entry name" value="TRANSCRIPTIONAL REPRESSOR MCE3R"/>
    <property type="match status" value="1"/>
</dbReference>
<dbReference type="AlphaFoldDB" id="A0A934U642"/>
<dbReference type="InterPro" id="IPR023772">
    <property type="entry name" value="DNA-bd_HTH_TetR-type_CS"/>
</dbReference>